<gene>
    <name evidence="1" type="ORF">M404DRAFT_993077</name>
</gene>
<accession>A0A0C3PX48</accession>
<dbReference type="Proteomes" id="UP000054217">
    <property type="component" value="Unassembled WGS sequence"/>
</dbReference>
<keyword evidence="2" id="KW-1185">Reference proteome</keyword>
<sequence length="84" mass="9357">MSYGAVVSVLKLSSAHHPRDLTTICMPVPFTKLAGQMFDAFAVSTMIHYSAESVLPSRVCGASRTKCRENSEMKEYRDKERNSV</sequence>
<dbReference type="AlphaFoldDB" id="A0A0C3PX48"/>
<protein>
    <submittedName>
        <fullName evidence="1">Uncharacterized protein</fullName>
    </submittedName>
</protein>
<reference evidence="1 2" key="1">
    <citation type="submission" date="2014-04" db="EMBL/GenBank/DDBJ databases">
        <authorList>
            <consortium name="DOE Joint Genome Institute"/>
            <person name="Kuo A."/>
            <person name="Kohler A."/>
            <person name="Costa M.D."/>
            <person name="Nagy L.G."/>
            <person name="Floudas D."/>
            <person name="Copeland A."/>
            <person name="Barry K.W."/>
            <person name="Cichocki N."/>
            <person name="Veneault-Fourrey C."/>
            <person name="LaButti K."/>
            <person name="Lindquist E.A."/>
            <person name="Lipzen A."/>
            <person name="Lundell T."/>
            <person name="Morin E."/>
            <person name="Murat C."/>
            <person name="Sun H."/>
            <person name="Tunlid A."/>
            <person name="Henrissat B."/>
            <person name="Grigoriev I.V."/>
            <person name="Hibbett D.S."/>
            <person name="Martin F."/>
            <person name="Nordberg H.P."/>
            <person name="Cantor M.N."/>
            <person name="Hua S.X."/>
        </authorList>
    </citation>
    <scope>NUCLEOTIDE SEQUENCE [LARGE SCALE GENOMIC DNA]</scope>
    <source>
        <strain evidence="1 2">Marx 270</strain>
    </source>
</reference>
<evidence type="ECO:0000313" key="2">
    <source>
        <dbReference type="Proteomes" id="UP000054217"/>
    </source>
</evidence>
<reference evidence="2" key="2">
    <citation type="submission" date="2015-01" db="EMBL/GenBank/DDBJ databases">
        <title>Evolutionary Origins and Diversification of the Mycorrhizal Mutualists.</title>
        <authorList>
            <consortium name="DOE Joint Genome Institute"/>
            <consortium name="Mycorrhizal Genomics Consortium"/>
            <person name="Kohler A."/>
            <person name="Kuo A."/>
            <person name="Nagy L.G."/>
            <person name="Floudas D."/>
            <person name="Copeland A."/>
            <person name="Barry K.W."/>
            <person name="Cichocki N."/>
            <person name="Veneault-Fourrey C."/>
            <person name="LaButti K."/>
            <person name="Lindquist E.A."/>
            <person name="Lipzen A."/>
            <person name="Lundell T."/>
            <person name="Morin E."/>
            <person name="Murat C."/>
            <person name="Riley R."/>
            <person name="Ohm R."/>
            <person name="Sun H."/>
            <person name="Tunlid A."/>
            <person name="Henrissat B."/>
            <person name="Grigoriev I.V."/>
            <person name="Hibbett D.S."/>
            <person name="Martin F."/>
        </authorList>
    </citation>
    <scope>NUCLEOTIDE SEQUENCE [LARGE SCALE GENOMIC DNA]</scope>
    <source>
        <strain evidence="2">Marx 270</strain>
    </source>
</reference>
<proteinExistence type="predicted"/>
<evidence type="ECO:0000313" key="1">
    <source>
        <dbReference type="EMBL" id="KIO13524.1"/>
    </source>
</evidence>
<dbReference type="EMBL" id="KN831946">
    <property type="protein sequence ID" value="KIO13524.1"/>
    <property type="molecule type" value="Genomic_DNA"/>
</dbReference>
<dbReference type="InParanoid" id="A0A0C3PX48"/>
<dbReference type="HOGENOM" id="CLU_2528351_0_0_1"/>
<name>A0A0C3PX48_PISTI</name>
<organism evidence="1 2">
    <name type="scientific">Pisolithus tinctorius Marx 270</name>
    <dbReference type="NCBI Taxonomy" id="870435"/>
    <lineage>
        <taxon>Eukaryota</taxon>
        <taxon>Fungi</taxon>
        <taxon>Dikarya</taxon>
        <taxon>Basidiomycota</taxon>
        <taxon>Agaricomycotina</taxon>
        <taxon>Agaricomycetes</taxon>
        <taxon>Agaricomycetidae</taxon>
        <taxon>Boletales</taxon>
        <taxon>Sclerodermatineae</taxon>
        <taxon>Pisolithaceae</taxon>
        <taxon>Pisolithus</taxon>
    </lineage>
</organism>